<proteinExistence type="predicted"/>
<protein>
    <submittedName>
        <fullName evidence="1">Uncharacterized protein</fullName>
    </submittedName>
</protein>
<evidence type="ECO:0000313" key="2">
    <source>
        <dbReference type="Proteomes" id="UP000547209"/>
    </source>
</evidence>
<evidence type="ECO:0000313" key="1">
    <source>
        <dbReference type="EMBL" id="MBB6670282.1"/>
    </source>
</evidence>
<organism evidence="1 2">
    <name type="scientific">Cohnella nanjingensis</name>
    <dbReference type="NCBI Taxonomy" id="1387779"/>
    <lineage>
        <taxon>Bacteria</taxon>
        <taxon>Bacillati</taxon>
        <taxon>Bacillota</taxon>
        <taxon>Bacilli</taxon>
        <taxon>Bacillales</taxon>
        <taxon>Paenibacillaceae</taxon>
        <taxon>Cohnella</taxon>
    </lineage>
</organism>
<dbReference type="PROSITE" id="PS51257">
    <property type="entry name" value="PROKAR_LIPOPROTEIN"/>
    <property type="match status" value="1"/>
</dbReference>
<dbReference type="RefSeq" id="WP_185141719.1">
    <property type="nucleotide sequence ID" value="NZ_JACJVP010000007.1"/>
</dbReference>
<reference evidence="1 2" key="1">
    <citation type="submission" date="2020-08" db="EMBL/GenBank/DDBJ databases">
        <title>Cohnella phylogeny.</title>
        <authorList>
            <person name="Dunlap C."/>
        </authorList>
    </citation>
    <scope>NUCLEOTIDE SEQUENCE [LARGE SCALE GENOMIC DNA]</scope>
    <source>
        <strain evidence="1 2">DSM 28246</strain>
    </source>
</reference>
<dbReference type="AlphaFoldDB" id="A0A7X0VDS8"/>
<dbReference type="Proteomes" id="UP000547209">
    <property type="component" value="Unassembled WGS sequence"/>
</dbReference>
<name>A0A7X0VDS8_9BACL</name>
<keyword evidence="2" id="KW-1185">Reference proteome</keyword>
<sequence length="120" mass="13313">MKRSLVFIMLVAFSVVLFGCSSSKNEKSDVTLDRVIQAYVDQGITVDSNEKPMFQLIGAKDGVIFDIDGQKVAIYEYDSAKSLKKARADAKIIKDDWPVNGKFLLESSNSKAKEIFNGVK</sequence>
<gene>
    <name evidence="1" type="ORF">H7C19_06230</name>
</gene>
<dbReference type="EMBL" id="JACJVP010000007">
    <property type="protein sequence ID" value="MBB6670282.1"/>
    <property type="molecule type" value="Genomic_DNA"/>
</dbReference>
<accession>A0A7X0VDS8</accession>
<comment type="caution">
    <text evidence="1">The sequence shown here is derived from an EMBL/GenBank/DDBJ whole genome shotgun (WGS) entry which is preliminary data.</text>
</comment>